<proteinExistence type="predicted"/>
<sequence>MAETMRHGIIILPEQRWQQARDRWVTAERLGFDHAWTYDHLMWRWFREKPWFATMPTLTAAATATSRIGIGTMVASPGIRHPVAFAKEIMTLDDISGGRAICGVGAGAGGFDDEALGLRRLNPRERADRFAEFVDLTDQLLREPETTYRGDWFTTTGARLHPGCVQRPRAPLAVAATGPRGIRLAACHADIWVTIAWPGHGEPVRYDEALPVLREQSALLDKECEAIGRDPAAVRRLVVTGAMIDGVLESVETYRDACGLLGGIGITDLVVHWPRPDFPYQGDFSVLEDVANEVLLPGRAA</sequence>
<organism evidence="6 7">
    <name type="scientific">Streptomyces mobaraensis (strain ATCC 29032 / DSM 40847 / JCM 4168 / NBRC 13819 / NCIMB 11159 / IPCR 16-22)</name>
    <dbReference type="NCBI Taxonomy" id="1223523"/>
    <lineage>
        <taxon>Bacteria</taxon>
        <taxon>Bacillati</taxon>
        <taxon>Actinomycetota</taxon>
        <taxon>Actinomycetes</taxon>
        <taxon>Kitasatosporales</taxon>
        <taxon>Streptomycetaceae</taxon>
        <taxon>Streptomyces</taxon>
    </lineage>
</organism>
<evidence type="ECO:0000256" key="4">
    <source>
        <dbReference type="ARBA" id="ARBA00023033"/>
    </source>
</evidence>
<protein>
    <recommendedName>
        <fullName evidence="5">Luciferase-like domain-containing protein</fullName>
    </recommendedName>
</protein>
<evidence type="ECO:0000313" key="6">
    <source>
        <dbReference type="EMBL" id="EMF01404.1"/>
    </source>
</evidence>
<evidence type="ECO:0000259" key="5">
    <source>
        <dbReference type="Pfam" id="PF00296"/>
    </source>
</evidence>
<dbReference type="InterPro" id="IPR011251">
    <property type="entry name" value="Luciferase-like_dom"/>
</dbReference>
<keyword evidence="1" id="KW-0285">Flavoprotein</keyword>
<feature type="domain" description="Luciferase-like" evidence="5">
    <location>
        <begin position="13"/>
        <end position="234"/>
    </location>
</feature>
<comment type="caution">
    <text evidence="6">The sequence shown here is derived from an EMBL/GenBank/DDBJ whole genome shotgun (WGS) entry which is preliminary data.</text>
</comment>
<dbReference type="EMBL" id="AORZ01000012">
    <property type="protein sequence ID" value="EMF01404.1"/>
    <property type="molecule type" value="Genomic_DNA"/>
</dbReference>
<keyword evidence="2" id="KW-0288">FMN</keyword>
<dbReference type="eggNOG" id="COG2141">
    <property type="taxonomic scope" value="Bacteria"/>
</dbReference>
<dbReference type="PATRIC" id="fig|1223523.3.peg.1360"/>
<dbReference type="SUPFAM" id="SSF51679">
    <property type="entry name" value="Bacterial luciferase-like"/>
    <property type="match status" value="1"/>
</dbReference>
<evidence type="ECO:0000256" key="3">
    <source>
        <dbReference type="ARBA" id="ARBA00023002"/>
    </source>
</evidence>
<keyword evidence="3" id="KW-0560">Oxidoreductase</keyword>
<dbReference type="PANTHER" id="PTHR42847:SF4">
    <property type="entry name" value="ALKANESULFONATE MONOOXYGENASE-RELATED"/>
    <property type="match status" value="1"/>
</dbReference>
<dbReference type="Pfam" id="PF00296">
    <property type="entry name" value="Bac_luciferase"/>
    <property type="match status" value="1"/>
</dbReference>
<dbReference type="PANTHER" id="PTHR42847">
    <property type="entry name" value="ALKANESULFONATE MONOOXYGENASE"/>
    <property type="match status" value="1"/>
</dbReference>
<accession>M3A8C3</accession>
<evidence type="ECO:0000313" key="7">
    <source>
        <dbReference type="Proteomes" id="UP000011740"/>
    </source>
</evidence>
<dbReference type="InterPro" id="IPR050172">
    <property type="entry name" value="SsuD_RutA_monooxygenase"/>
</dbReference>
<name>M3A8C3_STRM1</name>
<dbReference type="AlphaFoldDB" id="M3A8C3"/>
<evidence type="ECO:0000256" key="1">
    <source>
        <dbReference type="ARBA" id="ARBA00022630"/>
    </source>
</evidence>
<reference evidence="6 7" key="1">
    <citation type="journal article" date="2013" name="Genome Announc.">
        <title>Whole-Genome Shotgun Assembly and Analysis of the Genome of Streptomyces mobaraensis DSM 40847, a Strain for Industrial Production of Microbial Transglutaminase.</title>
        <authorList>
            <person name="Yang H."/>
            <person name="He T."/>
            <person name="Wu W."/>
            <person name="Zhu W."/>
            <person name="Lu B."/>
            <person name="Sun W."/>
        </authorList>
    </citation>
    <scope>NUCLEOTIDE SEQUENCE [LARGE SCALE GENOMIC DNA]</scope>
    <source>
        <strain evidence="6 7">DSM 40847</strain>
    </source>
</reference>
<dbReference type="Gene3D" id="3.20.20.30">
    <property type="entry name" value="Luciferase-like domain"/>
    <property type="match status" value="1"/>
</dbReference>
<dbReference type="RefSeq" id="WP_004940940.1">
    <property type="nucleotide sequence ID" value="NZ_AORZ01000012.1"/>
</dbReference>
<dbReference type="STRING" id="1223523.H340_06641"/>
<dbReference type="InterPro" id="IPR036661">
    <property type="entry name" value="Luciferase-like_sf"/>
</dbReference>
<keyword evidence="4" id="KW-0503">Monooxygenase</keyword>
<dbReference type="GO" id="GO:0046306">
    <property type="term" value="P:alkanesulfonate catabolic process"/>
    <property type="evidence" value="ECO:0007669"/>
    <property type="project" value="TreeGrafter"/>
</dbReference>
<gene>
    <name evidence="6" type="ORF">H340_06641</name>
</gene>
<dbReference type="Proteomes" id="UP000011740">
    <property type="component" value="Unassembled WGS sequence"/>
</dbReference>
<dbReference type="GO" id="GO:0008726">
    <property type="term" value="F:alkanesulfonate monooxygenase activity"/>
    <property type="evidence" value="ECO:0007669"/>
    <property type="project" value="TreeGrafter"/>
</dbReference>
<evidence type="ECO:0000256" key="2">
    <source>
        <dbReference type="ARBA" id="ARBA00022643"/>
    </source>
</evidence>